<keyword evidence="3" id="KW-0804">Transcription</keyword>
<dbReference type="PRINTS" id="PR00455">
    <property type="entry name" value="HTHTETR"/>
</dbReference>
<dbReference type="STRING" id="587909.SAMN05421810_102681"/>
<dbReference type="PANTHER" id="PTHR30055">
    <property type="entry name" value="HTH-TYPE TRANSCRIPTIONAL REGULATOR RUTR"/>
    <property type="match status" value="1"/>
</dbReference>
<dbReference type="PANTHER" id="PTHR30055:SF234">
    <property type="entry name" value="HTH-TYPE TRANSCRIPTIONAL REGULATOR BETI"/>
    <property type="match status" value="1"/>
</dbReference>
<dbReference type="InterPro" id="IPR001647">
    <property type="entry name" value="HTH_TetR"/>
</dbReference>
<keyword evidence="2 4" id="KW-0238">DNA-binding</keyword>
<gene>
    <name evidence="6" type="ORF">SAMN05421810_102681</name>
</gene>
<feature type="DNA-binding region" description="H-T-H motif" evidence="4">
    <location>
        <begin position="39"/>
        <end position="58"/>
    </location>
</feature>
<evidence type="ECO:0000259" key="5">
    <source>
        <dbReference type="PROSITE" id="PS50977"/>
    </source>
</evidence>
<dbReference type="Gene3D" id="1.10.357.10">
    <property type="entry name" value="Tetracycline Repressor, domain 2"/>
    <property type="match status" value="1"/>
</dbReference>
<evidence type="ECO:0000313" key="6">
    <source>
        <dbReference type="EMBL" id="SFP46981.1"/>
    </source>
</evidence>
<dbReference type="Proteomes" id="UP000198727">
    <property type="component" value="Unassembled WGS sequence"/>
</dbReference>
<dbReference type="GO" id="GO:0000976">
    <property type="term" value="F:transcription cis-regulatory region binding"/>
    <property type="evidence" value="ECO:0007669"/>
    <property type="project" value="TreeGrafter"/>
</dbReference>
<sequence length="217" mass="23331">MAEITTRTSFQQRARASLREELLDAATELLADHGYAGLRMADVAARVGVSRQTVYNEFGGKAALVQAVSLRTAAEFLDGVHQRLDDASDLVEGIRAAVRYTVEHARENRLVAAVLGTEAGADLLPLLTTRGEPILRAASEQAATRYRARLPVLDRKTADLLAETVVRLTLSHLLLRTHTAAEAADAVCAVIGPAIVHFASTPDSEVRGTEPTGEARR</sequence>
<dbReference type="InterPro" id="IPR050109">
    <property type="entry name" value="HTH-type_TetR-like_transc_reg"/>
</dbReference>
<organism evidence="6 7">
    <name type="scientific">Amycolatopsis arida</name>
    <dbReference type="NCBI Taxonomy" id="587909"/>
    <lineage>
        <taxon>Bacteria</taxon>
        <taxon>Bacillati</taxon>
        <taxon>Actinomycetota</taxon>
        <taxon>Actinomycetes</taxon>
        <taxon>Pseudonocardiales</taxon>
        <taxon>Pseudonocardiaceae</taxon>
        <taxon>Amycolatopsis</taxon>
    </lineage>
</organism>
<evidence type="ECO:0000256" key="2">
    <source>
        <dbReference type="ARBA" id="ARBA00023125"/>
    </source>
</evidence>
<dbReference type="InterPro" id="IPR009057">
    <property type="entry name" value="Homeodomain-like_sf"/>
</dbReference>
<dbReference type="Pfam" id="PF18556">
    <property type="entry name" value="TetR_C_35"/>
    <property type="match status" value="1"/>
</dbReference>
<dbReference type="SUPFAM" id="SSF46689">
    <property type="entry name" value="Homeodomain-like"/>
    <property type="match status" value="1"/>
</dbReference>
<dbReference type="InterPro" id="IPR040611">
    <property type="entry name" value="AlkX_C"/>
</dbReference>
<evidence type="ECO:0000256" key="1">
    <source>
        <dbReference type="ARBA" id="ARBA00023015"/>
    </source>
</evidence>
<evidence type="ECO:0000256" key="4">
    <source>
        <dbReference type="PROSITE-ProRule" id="PRU00335"/>
    </source>
</evidence>
<protein>
    <submittedName>
        <fullName evidence="6">DNA-binding transcriptional regulator, AcrR family</fullName>
    </submittedName>
</protein>
<dbReference type="EMBL" id="FOWW01000002">
    <property type="protein sequence ID" value="SFP46981.1"/>
    <property type="molecule type" value="Genomic_DNA"/>
</dbReference>
<dbReference type="Pfam" id="PF00440">
    <property type="entry name" value="TetR_N"/>
    <property type="match status" value="1"/>
</dbReference>
<evidence type="ECO:0000256" key="3">
    <source>
        <dbReference type="ARBA" id="ARBA00023163"/>
    </source>
</evidence>
<keyword evidence="7" id="KW-1185">Reference proteome</keyword>
<dbReference type="GO" id="GO:0003700">
    <property type="term" value="F:DNA-binding transcription factor activity"/>
    <property type="evidence" value="ECO:0007669"/>
    <property type="project" value="TreeGrafter"/>
</dbReference>
<evidence type="ECO:0000313" key="7">
    <source>
        <dbReference type="Proteomes" id="UP000198727"/>
    </source>
</evidence>
<accession>A0A1I5QLS3</accession>
<dbReference type="OrthoDB" id="4371863at2"/>
<keyword evidence="1" id="KW-0805">Transcription regulation</keyword>
<proteinExistence type="predicted"/>
<name>A0A1I5QLS3_9PSEU</name>
<dbReference type="PROSITE" id="PS50977">
    <property type="entry name" value="HTH_TETR_2"/>
    <property type="match status" value="1"/>
</dbReference>
<feature type="domain" description="HTH tetR-type" evidence="5">
    <location>
        <begin position="16"/>
        <end position="76"/>
    </location>
</feature>
<dbReference type="RefSeq" id="WP_092529390.1">
    <property type="nucleotide sequence ID" value="NZ_FOWW01000002.1"/>
</dbReference>
<dbReference type="AlphaFoldDB" id="A0A1I5QLS3"/>
<reference evidence="7" key="1">
    <citation type="submission" date="2016-10" db="EMBL/GenBank/DDBJ databases">
        <authorList>
            <person name="Varghese N."/>
            <person name="Submissions S."/>
        </authorList>
    </citation>
    <scope>NUCLEOTIDE SEQUENCE [LARGE SCALE GENOMIC DNA]</scope>
    <source>
        <strain evidence="7">CGMCC 4.5579</strain>
    </source>
</reference>